<dbReference type="InterPro" id="IPR007421">
    <property type="entry name" value="Schlafen_AlbA_2_dom"/>
</dbReference>
<organism evidence="2 3">
    <name type="scientific">Candidatus Erysipelatoclostridium merdavium</name>
    <dbReference type="NCBI Taxonomy" id="2838566"/>
    <lineage>
        <taxon>Bacteria</taxon>
        <taxon>Bacillati</taxon>
        <taxon>Bacillota</taxon>
        <taxon>Erysipelotrichia</taxon>
        <taxon>Erysipelotrichales</taxon>
        <taxon>Erysipelotrichales incertae sedis</taxon>
    </lineage>
</organism>
<comment type="caution">
    <text evidence="2">The sequence shown here is derived from an EMBL/GenBank/DDBJ whole genome shotgun (WGS) entry which is preliminary data.</text>
</comment>
<proteinExistence type="predicted"/>
<dbReference type="Proteomes" id="UP000886724">
    <property type="component" value="Unassembled WGS sequence"/>
</dbReference>
<reference evidence="2" key="2">
    <citation type="submission" date="2021-04" db="EMBL/GenBank/DDBJ databases">
        <authorList>
            <person name="Gilroy R."/>
        </authorList>
    </citation>
    <scope>NUCLEOTIDE SEQUENCE</scope>
    <source>
        <strain evidence="2">ChiGjej1B1-14440</strain>
    </source>
</reference>
<reference evidence="2" key="1">
    <citation type="journal article" date="2021" name="PeerJ">
        <title>Extensive microbial diversity within the chicken gut microbiome revealed by metagenomics and culture.</title>
        <authorList>
            <person name="Gilroy R."/>
            <person name="Ravi A."/>
            <person name="Getino M."/>
            <person name="Pursley I."/>
            <person name="Horton D.L."/>
            <person name="Alikhan N.F."/>
            <person name="Baker D."/>
            <person name="Gharbi K."/>
            <person name="Hall N."/>
            <person name="Watson M."/>
            <person name="Adriaenssens E.M."/>
            <person name="Foster-Nyarko E."/>
            <person name="Jarju S."/>
            <person name="Secka A."/>
            <person name="Antonio M."/>
            <person name="Oren A."/>
            <person name="Chaudhuri R.R."/>
            <person name="La Ragione R."/>
            <person name="Hildebrand F."/>
            <person name="Pallen M.J."/>
        </authorList>
    </citation>
    <scope>NUCLEOTIDE SEQUENCE</scope>
    <source>
        <strain evidence="2">ChiGjej1B1-14440</strain>
    </source>
</reference>
<keyword evidence="2" id="KW-0547">Nucleotide-binding</keyword>
<gene>
    <name evidence="2" type="ORF">H9980_06015</name>
</gene>
<feature type="non-terminal residue" evidence="2">
    <location>
        <position position="64"/>
    </location>
</feature>
<keyword evidence="2" id="KW-0067">ATP-binding</keyword>
<dbReference type="InterPro" id="IPR038461">
    <property type="entry name" value="Schlafen_AlbA_2_dom_sf"/>
</dbReference>
<protein>
    <submittedName>
        <fullName evidence="2">ATP-binding protein</fullName>
    </submittedName>
</protein>
<dbReference type="Pfam" id="PF04326">
    <property type="entry name" value="SLFN_AlbA_2"/>
    <property type="match status" value="1"/>
</dbReference>
<accession>A0A9D2BNB5</accession>
<evidence type="ECO:0000313" key="2">
    <source>
        <dbReference type="EMBL" id="HIX81509.1"/>
    </source>
</evidence>
<evidence type="ECO:0000259" key="1">
    <source>
        <dbReference type="Pfam" id="PF04326"/>
    </source>
</evidence>
<dbReference type="EMBL" id="DXET01000137">
    <property type="protein sequence ID" value="HIX81509.1"/>
    <property type="molecule type" value="Genomic_DNA"/>
</dbReference>
<feature type="domain" description="Schlafen AlbA-2" evidence="1">
    <location>
        <begin position="14"/>
        <end position="64"/>
    </location>
</feature>
<dbReference type="AlphaFoldDB" id="A0A9D2BNB5"/>
<dbReference type="Gene3D" id="3.30.950.30">
    <property type="entry name" value="Schlafen, AAA domain"/>
    <property type="match status" value="1"/>
</dbReference>
<sequence>MRMEELQDLINGGENLKVEFKSWIETPNFKSLIKLCVKEVVALANSDGGYLLLGVEDDGTITGC</sequence>
<name>A0A9D2BNB5_9FIRM</name>
<evidence type="ECO:0000313" key="3">
    <source>
        <dbReference type="Proteomes" id="UP000886724"/>
    </source>
</evidence>
<dbReference type="GO" id="GO:0005524">
    <property type="term" value="F:ATP binding"/>
    <property type="evidence" value="ECO:0007669"/>
    <property type="project" value="UniProtKB-KW"/>
</dbReference>